<name>A0A167T5A0_9AGAM</name>
<dbReference type="Pfam" id="PF12937">
    <property type="entry name" value="F-box-like"/>
    <property type="match status" value="1"/>
</dbReference>
<dbReference type="EMBL" id="KV418452">
    <property type="protein sequence ID" value="KZP02578.1"/>
    <property type="molecule type" value="Genomic_DNA"/>
</dbReference>
<proteinExistence type="predicted"/>
<sequence length="313" mass="34989">MFLIQNNNLSELSKLSHRTEPAINPSTRWSLPSELLLMVVMESRSSLSTSDAPDYSSLRIDQRVLLNFSHVCRSWYRVITEHRLFWTCFSCKISKSAIAYFNNVVRQRAPFEPLHIQICISRSPGPHRIAEFAHTLGSHIGGCASIELVLFASTGMSDAAAFANYNMFQGLALRSLSIKRSRQSGGSGPFHMNMSHSRLQHLELHNMDSLALPQVPRLTSLVLGSNIQGKHRICLQDIVTALTNLPNLTSLTFINKPIDFDGMGTPMIARLLPIDALPHLKTLVILGLRNKDSLGYLRKIFSILDPVKTLQAM</sequence>
<organism evidence="2 3">
    <name type="scientific">Athelia psychrophila</name>
    <dbReference type="NCBI Taxonomy" id="1759441"/>
    <lineage>
        <taxon>Eukaryota</taxon>
        <taxon>Fungi</taxon>
        <taxon>Dikarya</taxon>
        <taxon>Basidiomycota</taxon>
        <taxon>Agaricomycotina</taxon>
        <taxon>Agaricomycetes</taxon>
        <taxon>Agaricomycetidae</taxon>
        <taxon>Atheliales</taxon>
        <taxon>Atheliaceae</taxon>
        <taxon>Athelia</taxon>
    </lineage>
</organism>
<dbReference type="Proteomes" id="UP000076532">
    <property type="component" value="Unassembled WGS sequence"/>
</dbReference>
<dbReference type="Gene3D" id="3.80.10.10">
    <property type="entry name" value="Ribonuclease Inhibitor"/>
    <property type="match status" value="1"/>
</dbReference>
<evidence type="ECO:0000313" key="3">
    <source>
        <dbReference type="Proteomes" id="UP000076532"/>
    </source>
</evidence>
<dbReference type="InterPro" id="IPR001810">
    <property type="entry name" value="F-box_dom"/>
</dbReference>
<evidence type="ECO:0000259" key="1">
    <source>
        <dbReference type="Pfam" id="PF12937"/>
    </source>
</evidence>
<gene>
    <name evidence="2" type="ORF">FIBSPDRAFT_941958</name>
</gene>
<protein>
    <recommendedName>
        <fullName evidence="1">F-box domain-containing protein</fullName>
    </recommendedName>
</protein>
<dbReference type="InterPro" id="IPR032675">
    <property type="entry name" value="LRR_dom_sf"/>
</dbReference>
<keyword evidence="3" id="KW-1185">Reference proteome</keyword>
<accession>A0A167T5A0</accession>
<feature type="domain" description="F-box" evidence="1">
    <location>
        <begin position="30"/>
        <end position="90"/>
    </location>
</feature>
<reference evidence="2 3" key="1">
    <citation type="journal article" date="2016" name="Mol. Biol. Evol.">
        <title>Comparative Genomics of Early-Diverging Mushroom-Forming Fungi Provides Insights into the Origins of Lignocellulose Decay Capabilities.</title>
        <authorList>
            <person name="Nagy L.G."/>
            <person name="Riley R."/>
            <person name="Tritt A."/>
            <person name="Adam C."/>
            <person name="Daum C."/>
            <person name="Floudas D."/>
            <person name="Sun H."/>
            <person name="Yadav J.S."/>
            <person name="Pangilinan J."/>
            <person name="Larsson K.H."/>
            <person name="Matsuura K."/>
            <person name="Barry K."/>
            <person name="Labutti K."/>
            <person name="Kuo R."/>
            <person name="Ohm R.A."/>
            <person name="Bhattacharya S.S."/>
            <person name="Shirouzu T."/>
            <person name="Yoshinaga Y."/>
            <person name="Martin F.M."/>
            <person name="Grigoriev I.V."/>
            <person name="Hibbett D.S."/>
        </authorList>
    </citation>
    <scope>NUCLEOTIDE SEQUENCE [LARGE SCALE GENOMIC DNA]</scope>
    <source>
        <strain evidence="2 3">CBS 109695</strain>
    </source>
</reference>
<dbReference type="AlphaFoldDB" id="A0A167T5A0"/>
<evidence type="ECO:0000313" key="2">
    <source>
        <dbReference type="EMBL" id="KZP02578.1"/>
    </source>
</evidence>
<dbReference type="SUPFAM" id="SSF52047">
    <property type="entry name" value="RNI-like"/>
    <property type="match status" value="1"/>
</dbReference>